<organism evidence="1 2">
    <name type="scientific">Zea mays</name>
    <name type="common">Maize</name>
    <dbReference type="NCBI Taxonomy" id="4577"/>
    <lineage>
        <taxon>Eukaryota</taxon>
        <taxon>Viridiplantae</taxon>
        <taxon>Streptophyta</taxon>
        <taxon>Embryophyta</taxon>
        <taxon>Tracheophyta</taxon>
        <taxon>Spermatophyta</taxon>
        <taxon>Magnoliopsida</taxon>
        <taxon>Liliopsida</taxon>
        <taxon>Poales</taxon>
        <taxon>Poaceae</taxon>
        <taxon>PACMAD clade</taxon>
        <taxon>Panicoideae</taxon>
        <taxon>Andropogonodae</taxon>
        <taxon>Andropogoneae</taxon>
        <taxon>Tripsacinae</taxon>
        <taxon>Zea</taxon>
    </lineage>
</organism>
<sequence length="90" mass="10295">MLASRILCGLTPVPAVTELKGISDIQKFALWQVRRWSQLHYMVLLDTMKPSRYAIKILLVIMALSCTMSVPSTARQSMNYQRIMIQTSHI</sequence>
<name>A0A3L6EJN7_MAIZE</name>
<accession>A0A3L6EJN7</accession>
<dbReference type="AlphaFoldDB" id="A0A3L6EJN7"/>
<evidence type="ECO:0000313" key="1">
    <source>
        <dbReference type="EMBL" id="PWZ21274.1"/>
    </source>
</evidence>
<comment type="caution">
    <text evidence="1">The sequence shown here is derived from an EMBL/GenBank/DDBJ whole genome shotgun (WGS) entry which is preliminary data.</text>
</comment>
<gene>
    <name evidence="1" type="ORF">Zm00014a_008318</name>
</gene>
<proteinExistence type="predicted"/>
<dbReference type="EMBL" id="NCVQ01000006">
    <property type="protein sequence ID" value="PWZ21274.1"/>
    <property type="molecule type" value="Genomic_DNA"/>
</dbReference>
<dbReference type="Proteomes" id="UP000251960">
    <property type="component" value="Chromosome 5"/>
</dbReference>
<reference evidence="1 2" key="1">
    <citation type="journal article" date="2018" name="Nat. Genet.">
        <title>Extensive intraspecific gene order and gene structural variations between Mo17 and other maize genomes.</title>
        <authorList>
            <person name="Sun S."/>
            <person name="Zhou Y."/>
            <person name="Chen J."/>
            <person name="Shi J."/>
            <person name="Zhao H."/>
            <person name="Zhao H."/>
            <person name="Song W."/>
            <person name="Zhang M."/>
            <person name="Cui Y."/>
            <person name="Dong X."/>
            <person name="Liu H."/>
            <person name="Ma X."/>
            <person name="Jiao Y."/>
            <person name="Wang B."/>
            <person name="Wei X."/>
            <person name="Stein J.C."/>
            <person name="Glaubitz J.C."/>
            <person name="Lu F."/>
            <person name="Yu G."/>
            <person name="Liang C."/>
            <person name="Fengler K."/>
            <person name="Li B."/>
            <person name="Rafalski A."/>
            <person name="Schnable P.S."/>
            <person name="Ware D.H."/>
            <person name="Buckler E.S."/>
            <person name="Lai J."/>
        </authorList>
    </citation>
    <scope>NUCLEOTIDE SEQUENCE [LARGE SCALE GENOMIC DNA]</scope>
    <source>
        <strain evidence="2">cv. Missouri 17</strain>
        <tissue evidence="1">Seedling</tissue>
    </source>
</reference>
<protein>
    <submittedName>
        <fullName evidence="1">Uncharacterized protein</fullName>
    </submittedName>
</protein>
<evidence type="ECO:0000313" key="2">
    <source>
        <dbReference type="Proteomes" id="UP000251960"/>
    </source>
</evidence>